<dbReference type="AlphaFoldDB" id="A0A450UT63"/>
<proteinExistence type="predicted"/>
<gene>
    <name evidence="1" type="ORF">BECKH772A_GA0070896_1009010</name>
    <name evidence="2" type="ORF">BECKH772C_GA0070978_1008910</name>
</gene>
<evidence type="ECO:0000313" key="1">
    <source>
        <dbReference type="EMBL" id="VFJ95646.1"/>
    </source>
</evidence>
<evidence type="ECO:0000313" key="2">
    <source>
        <dbReference type="EMBL" id="VFK02395.1"/>
    </source>
</evidence>
<organism evidence="1">
    <name type="scientific">Candidatus Kentrum eta</name>
    <dbReference type="NCBI Taxonomy" id="2126337"/>
    <lineage>
        <taxon>Bacteria</taxon>
        <taxon>Pseudomonadati</taxon>
        <taxon>Pseudomonadota</taxon>
        <taxon>Gammaproteobacteria</taxon>
        <taxon>Candidatus Kentrum</taxon>
    </lineage>
</organism>
<protein>
    <submittedName>
        <fullName evidence="1">Uncharacterized protein</fullName>
    </submittedName>
</protein>
<dbReference type="EMBL" id="CAADFG010000090">
    <property type="protein sequence ID" value="VFJ95646.1"/>
    <property type="molecule type" value="Genomic_DNA"/>
</dbReference>
<name>A0A450UT63_9GAMM</name>
<dbReference type="EMBL" id="CAADFJ010000089">
    <property type="protein sequence ID" value="VFK02395.1"/>
    <property type="molecule type" value="Genomic_DNA"/>
</dbReference>
<sequence>MSYYNLGIALGYSDIDHPKSMEYIAKAKQLVEDKDYDREIVKIKKYMEDYNTLKLYTDKK</sequence>
<accession>A0A450UT63</accession>
<reference evidence="1" key="1">
    <citation type="submission" date="2019-02" db="EMBL/GenBank/DDBJ databases">
        <authorList>
            <person name="Gruber-Vodicka R. H."/>
            <person name="Seah K. B. B."/>
        </authorList>
    </citation>
    <scope>NUCLEOTIDE SEQUENCE</scope>
    <source>
        <strain evidence="2">BECK_SA2B12</strain>
        <strain evidence="1">BECK_SA2B15</strain>
    </source>
</reference>